<evidence type="ECO:0000256" key="1">
    <source>
        <dbReference type="SAM" id="Phobius"/>
    </source>
</evidence>
<dbReference type="PANTHER" id="PTHR44329:SF214">
    <property type="entry name" value="PROTEIN KINASE DOMAIN-CONTAINING PROTEIN"/>
    <property type="match status" value="1"/>
</dbReference>
<dbReference type="OMA" id="TYSYGMG"/>
<name>T0QPN3_SAPDV</name>
<feature type="domain" description="Protein kinase" evidence="2">
    <location>
        <begin position="297"/>
        <end position="605"/>
    </location>
</feature>
<keyword evidence="1" id="KW-1133">Transmembrane helix</keyword>
<dbReference type="EMBL" id="JH767137">
    <property type="protein sequence ID" value="EQC40069.1"/>
    <property type="molecule type" value="Genomic_DNA"/>
</dbReference>
<sequence>MTTADWRRWSDLCVGRPMDAQDSATWCCALPDGTRACATFAHGAVIRGSITGAAASKPTIDMQRWGPFASLEALALRDVAVALEQWPVAALRNLSVAACNLTTLTALPPLVRVLSLTDNSLPSFPAAWLLAASAQLQSMTLQRNQFGLATSFPVTTIQCYGLDAAMTSGVMDSPSLACRSCTTAPLCSDSMAATVVQLLSSDEAGSRSSGGSVALLVIILVVVITALLVVFYCIRRRYRAAVATRPSDDTPIMAQPVYLASDRNLGSTRGPFQLISESFRGFGSTKSLMSSPGTTTDESQTSPDAGALGHLHLTSRGMTLKAHTVHKLPILQPKDIKVILPISAKCSMWIGRFKGREVVMKRVHAQEVGDAKIQTFVADVNAIAQLKHPHILRLYGIARMNDFELCVVAELMSMGSLAQVLQTTSLPLTWPQQLCLAWQVASAVAYLHTTDDNHPRLWTLTSHHVLVNTQLVCKLNVFDFMANYEHVDATVGISFGSRTLAFEAPEVLSKGAPRGHATDVFALGVILSSIATRQHPYQSAIEKLGHVGSDVEILCRLPTAMPHEDHETFLRAPDAFQQLVAACLDWDPCMRPTAISVVATLRGLLDATQAALPPPAATPAATDV</sequence>
<dbReference type="STRING" id="1156394.T0QPN3"/>
<dbReference type="RefSeq" id="XP_008606543.1">
    <property type="nucleotide sequence ID" value="XM_008608321.1"/>
</dbReference>
<dbReference type="InterPro" id="IPR011009">
    <property type="entry name" value="Kinase-like_dom_sf"/>
</dbReference>
<dbReference type="GO" id="GO:0005524">
    <property type="term" value="F:ATP binding"/>
    <property type="evidence" value="ECO:0007669"/>
    <property type="project" value="InterPro"/>
</dbReference>
<keyword evidence="1" id="KW-0812">Transmembrane</keyword>
<keyword evidence="3" id="KW-0418">Kinase</keyword>
<dbReference type="GO" id="GO:0004674">
    <property type="term" value="F:protein serine/threonine kinase activity"/>
    <property type="evidence" value="ECO:0007669"/>
    <property type="project" value="TreeGrafter"/>
</dbReference>
<feature type="transmembrane region" description="Helical" evidence="1">
    <location>
        <begin position="213"/>
        <end position="234"/>
    </location>
</feature>
<dbReference type="PANTHER" id="PTHR44329">
    <property type="entry name" value="SERINE/THREONINE-PROTEIN KINASE TNNI3K-RELATED"/>
    <property type="match status" value="1"/>
</dbReference>
<dbReference type="PROSITE" id="PS50011">
    <property type="entry name" value="PROTEIN_KINASE_DOM"/>
    <property type="match status" value="1"/>
</dbReference>
<dbReference type="Gene3D" id="3.80.10.10">
    <property type="entry name" value="Ribonuclease Inhibitor"/>
    <property type="match status" value="1"/>
</dbReference>
<evidence type="ECO:0000313" key="4">
    <source>
        <dbReference type="Proteomes" id="UP000030762"/>
    </source>
</evidence>
<dbReference type="VEuPathDB" id="FungiDB:SDRG_02724"/>
<accession>T0QPN3</accession>
<reference evidence="3 4" key="1">
    <citation type="submission" date="2012-04" db="EMBL/GenBank/DDBJ databases">
        <title>The Genome Sequence of Saprolegnia declina VS20.</title>
        <authorList>
            <consortium name="The Broad Institute Genome Sequencing Platform"/>
            <person name="Russ C."/>
            <person name="Nusbaum C."/>
            <person name="Tyler B."/>
            <person name="van West P."/>
            <person name="Dieguez-Uribeondo J."/>
            <person name="de Bruijn I."/>
            <person name="Tripathy S."/>
            <person name="Jiang R."/>
            <person name="Young S.K."/>
            <person name="Zeng Q."/>
            <person name="Gargeya S."/>
            <person name="Fitzgerald M."/>
            <person name="Haas B."/>
            <person name="Abouelleil A."/>
            <person name="Alvarado L."/>
            <person name="Arachchi H.M."/>
            <person name="Berlin A."/>
            <person name="Chapman S.B."/>
            <person name="Goldberg J."/>
            <person name="Griggs A."/>
            <person name="Gujja S."/>
            <person name="Hansen M."/>
            <person name="Howarth C."/>
            <person name="Imamovic A."/>
            <person name="Larimer J."/>
            <person name="McCowen C."/>
            <person name="Montmayeur A."/>
            <person name="Murphy C."/>
            <person name="Neiman D."/>
            <person name="Pearson M."/>
            <person name="Priest M."/>
            <person name="Roberts A."/>
            <person name="Saif S."/>
            <person name="Shea T."/>
            <person name="Sisk P."/>
            <person name="Sykes S."/>
            <person name="Wortman J."/>
            <person name="Nusbaum C."/>
            <person name="Birren B."/>
        </authorList>
    </citation>
    <scope>NUCLEOTIDE SEQUENCE [LARGE SCALE GENOMIC DNA]</scope>
    <source>
        <strain evidence="3 4">VS20</strain>
    </source>
</reference>
<organism evidence="3 4">
    <name type="scientific">Saprolegnia diclina (strain VS20)</name>
    <dbReference type="NCBI Taxonomy" id="1156394"/>
    <lineage>
        <taxon>Eukaryota</taxon>
        <taxon>Sar</taxon>
        <taxon>Stramenopiles</taxon>
        <taxon>Oomycota</taxon>
        <taxon>Saprolegniomycetes</taxon>
        <taxon>Saprolegniales</taxon>
        <taxon>Saprolegniaceae</taxon>
        <taxon>Saprolegnia</taxon>
    </lineage>
</organism>
<evidence type="ECO:0000259" key="2">
    <source>
        <dbReference type="PROSITE" id="PS50011"/>
    </source>
</evidence>
<keyword evidence="3" id="KW-0808">Transferase</keyword>
<dbReference type="InterPro" id="IPR032675">
    <property type="entry name" value="LRR_dom_sf"/>
</dbReference>
<dbReference type="AlphaFoldDB" id="T0QPN3"/>
<evidence type="ECO:0000313" key="3">
    <source>
        <dbReference type="EMBL" id="EQC40069.1"/>
    </source>
</evidence>
<dbReference type="SUPFAM" id="SSF56112">
    <property type="entry name" value="Protein kinase-like (PK-like)"/>
    <property type="match status" value="1"/>
</dbReference>
<dbReference type="InterPro" id="IPR000719">
    <property type="entry name" value="Prot_kinase_dom"/>
</dbReference>
<dbReference type="Gene3D" id="3.30.200.20">
    <property type="entry name" value="Phosphorylase Kinase, domain 1"/>
    <property type="match status" value="1"/>
</dbReference>
<keyword evidence="1" id="KW-0472">Membrane</keyword>
<gene>
    <name evidence="3" type="ORF">SDRG_02724</name>
</gene>
<dbReference type="OrthoDB" id="4062651at2759"/>
<proteinExistence type="predicted"/>
<dbReference type="GeneID" id="19943451"/>
<dbReference type="InterPro" id="IPR051681">
    <property type="entry name" value="Ser/Thr_Kinases-Pseudokinases"/>
</dbReference>
<dbReference type="InParanoid" id="T0QPN3"/>
<protein>
    <submittedName>
        <fullName evidence="3">TKL protein kinase</fullName>
    </submittedName>
</protein>
<dbReference type="Pfam" id="PF00069">
    <property type="entry name" value="Pkinase"/>
    <property type="match status" value="1"/>
</dbReference>
<keyword evidence="4" id="KW-1185">Reference proteome</keyword>
<dbReference type="Proteomes" id="UP000030762">
    <property type="component" value="Unassembled WGS sequence"/>
</dbReference>
<dbReference type="Gene3D" id="1.10.510.10">
    <property type="entry name" value="Transferase(Phosphotransferase) domain 1"/>
    <property type="match status" value="1"/>
</dbReference>